<dbReference type="RefSeq" id="WP_089213514.1">
    <property type="nucleotide sequence ID" value="NZ_FZOD01000099.1"/>
</dbReference>
<proteinExistence type="predicted"/>
<keyword evidence="2" id="KW-1185">Reference proteome</keyword>
<dbReference type="InterPro" id="IPR007995">
    <property type="entry name" value="DUF742"/>
</dbReference>
<dbReference type="Proteomes" id="UP000198282">
    <property type="component" value="Unassembled WGS sequence"/>
</dbReference>
<evidence type="ECO:0000313" key="2">
    <source>
        <dbReference type="Proteomes" id="UP000198282"/>
    </source>
</evidence>
<accession>A0A239P8L4</accession>
<name>A0A239P8L4_9ACTN</name>
<dbReference type="AlphaFoldDB" id="A0A239P8L4"/>
<evidence type="ECO:0000313" key="1">
    <source>
        <dbReference type="EMBL" id="SNT63243.1"/>
    </source>
</evidence>
<gene>
    <name evidence="1" type="ORF">SAMN05216276_10993</name>
</gene>
<organism evidence="1 2">
    <name type="scientific">Streptosporangium subroseum</name>
    <dbReference type="NCBI Taxonomy" id="106412"/>
    <lineage>
        <taxon>Bacteria</taxon>
        <taxon>Bacillati</taxon>
        <taxon>Actinomycetota</taxon>
        <taxon>Actinomycetes</taxon>
        <taxon>Streptosporangiales</taxon>
        <taxon>Streptosporangiaceae</taxon>
        <taxon>Streptosporangium</taxon>
    </lineage>
</organism>
<dbReference type="Pfam" id="PF05331">
    <property type="entry name" value="DUF742"/>
    <property type="match status" value="1"/>
</dbReference>
<dbReference type="OrthoDB" id="3430520at2"/>
<dbReference type="PANTHER" id="PTHR36221:SF1">
    <property type="entry name" value="DUF742 DOMAIN-CONTAINING PROTEIN"/>
    <property type="match status" value="1"/>
</dbReference>
<reference evidence="1 2" key="1">
    <citation type="submission" date="2017-06" db="EMBL/GenBank/DDBJ databases">
        <authorList>
            <person name="Kim H.J."/>
            <person name="Triplett B.A."/>
        </authorList>
    </citation>
    <scope>NUCLEOTIDE SEQUENCE [LARGE SCALE GENOMIC DNA]</scope>
    <source>
        <strain evidence="1 2">CGMCC 4.2132</strain>
    </source>
</reference>
<dbReference type="PANTHER" id="PTHR36221">
    <property type="entry name" value="DUF742 DOMAIN-CONTAINING PROTEIN"/>
    <property type="match status" value="1"/>
</dbReference>
<sequence>MTERWLDREAGPIVRPYTVTRGRTKATGAQFDLIAVVEATRTTRRDLPPEHMSIINTCHVPTSVVEVVAETGLPIGVIRVLLGDLRDAGLITIRLPTGPVTAPRESLLRDILAGLRAL</sequence>
<evidence type="ECO:0008006" key="3">
    <source>
        <dbReference type="Google" id="ProtNLM"/>
    </source>
</evidence>
<dbReference type="EMBL" id="FZOD01000099">
    <property type="protein sequence ID" value="SNT63243.1"/>
    <property type="molecule type" value="Genomic_DNA"/>
</dbReference>
<protein>
    <recommendedName>
        <fullName evidence="3">DUF742 domain-containing protein</fullName>
    </recommendedName>
</protein>